<evidence type="ECO:0000259" key="9">
    <source>
        <dbReference type="PROSITE" id="PS50146"/>
    </source>
</evidence>
<dbReference type="EMBL" id="WAJS01000029">
    <property type="protein sequence ID" value="KAB1643325.1"/>
    <property type="molecule type" value="Genomic_DNA"/>
</dbReference>
<keyword evidence="8" id="KW-1208">Phospholipid metabolism</keyword>
<comment type="cofactor">
    <cofactor evidence="1">
        <name>Mg(2+)</name>
        <dbReference type="ChEBI" id="CHEBI:18420"/>
    </cofactor>
</comment>
<dbReference type="AlphaFoldDB" id="A0A7C8BU33"/>
<feature type="non-terminal residue" evidence="10">
    <location>
        <position position="1"/>
    </location>
</feature>
<keyword evidence="11" id="KW-1185">Reference proteome</keyword>
<comment type="similarity">
    <text evidence="2">Belongs to the diacylglycerol/lipid kinase family.</text>
</comment>
<feature type="domain" description="DAGKc" evidence="9">
    <location>
        <begin position="1"/>
        <end position="79"/>
    </location>
</feature>
<accession>A0A7C8BU33</accession>
<name>A0A7C8BU33_9ACTN</name>
<dbReference type="GO" id="GO:0004143">
    <property type="term" value="F:ATP-dependent diacylglycerol kinase activity"/>
    <property type="evidence" value="ECO:0007669"/>
    <property type="project" value="TreeGrafter"/>
</dbReference>
<dbReference type="PANTHER" id="PTHR12358:SF106">
    <property type="entry name" value="LIPID KINASE YEGS"/>
    <property type="match status" value="1"/>
</dbReference>
<keyword evidence="3" id="KW-0808">Transferase</keyword>
<keyword evidence="5 10" id="KW-0418">Kinase</keyword>
<keyword evidence="6" id="KW-0067">ATP-binding</keyword>
<dbReference type="GO" id="GO:0008654">
    <property type="term" value="P:phospholipid biosynthetic process"/>
    <property type="evidence" value="ECO:0007669"/>
    <property type="project" value="UniProtKB-KW"/>
</dbReference>
<gene>
    <name evidence="10" type="ORF">F8D48_09105</name>
</gene>
<evidence type="ECO:0000256" key="8">
    <source>
        <dbReference type="ARBA" id="ARBA00023264"/>
    </source>
</evidence>
<sequence length="252" mass="26743">GEEVAAVIALGGDGIVNEVASGLMERPAAARPALGVIPAGSGNDYAATLGMASSIPRAIDQILAFRTGPADIGRVNGRYFVETLSFGLDAAIALDTMERRVRTGRAGTRLYLESAVDQLFHHLETYDFALNVPRVAPGLAPIHLKGSCYLFAVQVGPTYGGHFRITPEAALDDGLLDLCWAVPKLAPGRALAVLLAARFGRHTGNSHIHFERAEALELSFDREPPAQIDGEKIEGDRFAIDCIPGALTVIFG</sequence>
<keyword evidence="7" id="KW-0594">Phospholipid biosynthesis</keyword>
<dbReference type="PROSITE" id="PS50146">
    <property type="entry name" value="DAGK"/>
    <property type="match status" value="1"/>
</dbReference>
<dbReference type="Gene3D" id="2.60.200.40">
    <property type="match status" value="1"/>
</dbReference>
<evidence type="ECO:0000256" key="1">
    <source>
        <dbReference type="ARBA" id="ARBA00001946"/>
    </source>
</evidence>
<comment type="caution">
    <text evidence="10">The sequence shown here is derived from an EMBL/GenBank/DDBJ whole genome shotgun (WGS) entry which is preliminary data.</text>
</comment>
<evidence type="ECO:0000313" key="10">
    <source>
        <dbReference type="EMBL" id="KAB1643325.1"/>
    </source>
</evidence>
<keyword evidence="7" id="KW-0444">Lipid biosynthesis</keyword>
<evidence type="ECO:0000256" key="6">
    <source>
        <dbReference type="ARBA" id="ARBA00022840"/>
    </source>
</evidence>
<organism evidence="10 11">
    <name type="scientific">Adlercreutzia muris</name>
    <dbReference type="NCBI Taxonomy" id="1796610"/>
    <lineage>
        <taxon>Bacteria</taxon>
        <taxon>Bacillati</taxon>
        <taxon>Actinomycetota</taxon>
        <taxon>Coriobacteriia</taxon>
        <taxon>Eggerthellales</taxon>
        <taxon>Eggerthellaceae</taxon>
        <taxon>Adlercreutzia</taxon>
    </lineage>
</organism>
<evidence type="ECO:0000256" key="4">
    <source>
        <dbReference type="ARBA" id="ARBA00022741"/>
    </source>
</evidence>
<evidence type="ECO:0000256" key="2">
    <source>
        <dbReference type="ARBA" id="ARBA00005983"/>
    </source>
</evidence>
<dbReference type="Pfam" id="PF00781">
    <property type="entry name" value="DAGK_cat"/>
    <property type="match status" value="1"/>
</dbReference>
<keyword evidence="7" id="KW-0443">Lipid metabolism</keyword>
<dbReference type="Proteomes" id="UP000479639">
    <property type="component" value="Unassembled WGS sequence"/>
</dbReference>
<dbReference type="Pfam" id="PF19279">
    <property type="entry name" value="YegS_C"/>
    <property type="match status" value="1"/>
</dbReference>
<evidence type="ECO:0000256" key="3">
    <source>
        <dbReference type="ARBA" id="ARBA00022679"/>
    </source>
</evidence>
<proteinExistence type="inferred from homology"/>
<evidence type="ECO:0000256" key="5">
    <source>
        <dbReference type="ARBA" id="ARBA00022777"/>
    </source>
</evidence>
<dbReference type="GO" id="GO:0005886">
    <property type="term" value="C:plasma membrane"/>
    <property type="evidence" value="ECO:0007669"/>
    <property type="project" value="TreeGrafter"/>
</dbReference>
<keyword evidence="4" id="KW-0547">Nucleotide-binding</keyword>
<dbReference type="InterPro" id="IPR016064">
    <property type="entry name" value="NAD/diacylglycerol_kinase_sf"/>
</dbReference>
<dbReference type="InterPro" id="IPR001206">
    <property type="entry name" value="Diacylglycerol_kinase_cat_dom"/>
</dbReference>
<evidence type="ECO:0000256" key="7">
    <source>
        <dbReference type="ARBA" id="ARBA00023209"/>
    </source>
</evidence>
<dbReference type="SUPFAM" id="SSF111331">
    <property type="entry name" value="NAD kinase/diacylglycerol kinase-like"/>
    <property type="match status" value="1"/>
</dbReference>
<dbReference type="InterPro" id="IPR045540">
    <property type="entry name" value="YegS/DAGK_C"/>
</dbReference>
<dbReference type="InterPro" id="IPR050187">
    <property type="entry name" value="Lipid_Phosphate_FormReg"/>
</dbReference>
<protein>
    <submittedName>
        <fullName evidence="10">Diacylglycerol kinase family lipid kinase</fullName>
    </submittedName>
</protein>
<dbReference type="InterPro" id="IPR017438">
    <property type="entry name" value="ATP-NAD_kinase_N"/>
</dbReference>
<dbReference type="GO" id="GO:0005524">
    <property type="term" value="F:ATP binding"/>
    <property type="evidence" value="ECO:0007669"/>
    <property type="project" value="UniProtKB-KW"/>
</dbReference>
<dbReference type="PANTHER" id="PTHR12358">
    <property type="entry name" value="SPHINGOSINE KINASE"/>
    <property type="match status" value="1"/>
</dbReference>
<dbReference type="RefSeq" id="WP_151431412.1">
    <property type="nucleotide sequence ID" value="NZ_WAJS01000029.1"/>
</dbReference>
<reference evidence="10 11" key="1">
    <citation type="submission" date="2019-09" db="EMBL/GenBank/DDBJ databases">
        <title>Whole genome shotgun sequencing (WGS) of Ellagibacter isourolithinifaciens DSM 104140(T) and Adlercreutzia muris DSM 29508(T).</title>
        <authorList>
            <person name="Stoll D.A."/>
            <person name="Danylec N."/>
            <person name="Huch M."/>
        </authorList>
    </citation>
    <scope>NUCLEOTIDE SEQUENCE [LARGE SCALE GENOMIC DNA]</scope>
    <source>
        <strain evidence="10 11">DSM 29508</strain>
    </source>
</reference>
<evidence type="ECO:0000313" key="11">
    <source>
        <dbReference type="Proteomes" id="UP000479639"/>
    </source>
</evidence>
<dbReference type="Gene3D" id="3.40.50.10330">
    <property type="entry name" value="Probable inorganic polyphosphate/atp-NAD kinase, domain 1"/>
    <property type="match status" value="1"/>
</dbReference>